<dbReference type="Pfam" id="PF16277">
    <property type="entry name" value="DUF4926"/>
    <property type="match status" value="1"/>
</dbReference>
<reference evidence="1" key="1">
    <citation type="submission" date="2022-06" db="EMBL/GenBank/DDBJ databases">
        <title>New cyanobacteria of genus Symplocastrum in benthos of Lake Baikal.</title>
        <authorList>
            <person name="Sorokovikova E."/>
            <person name="Tikhonova I."/>
            <person name="Krasnopeev A."/>
            <person name="Evseev P."/>
            <person name="Gladkikh A."/>
            <person name="Belykh O."/>
        </authorList>
    </citation>
    <scope>NUCLEOTIDE SEQUENCE</scope>
    <source>
        <strain evidence="1">BBK-W-15</strain>
    </source>
</reference>
<protein>
    <submittedName>
        <fullName evidence="1">DUF4926 domain-containing protein</fullName>
    </submittedName>
</protein>
<evidence type="ECO:0000313" key="2">
    <source>
        <dbReference type="Proteomes" id="UP001204953"/>
    </source>
</evidence>
<accession>A0AAE3GQ40</accession>
<dbReference type="InterPro" id="IPR032568">
    <property type="entry name" value="DUF4926"/>
</dbReference>
<name>A0AAE3GQ40_9CYAN</name>
<keyword evidence="2" id="KW-1185">Reference proteome</keyword>
<gene>
    <name evidence="1" type="ORF">NJ959_09375</name>
</gene>
<dbReference type="Proteomes" id="UP001204953">
    <property type="component" value="Unassembled WGS sequence"/>
</dbReference>
<proteinExistence type="predicted"/>
<dbReference type="EMBL" id="JAMZMM010000068">
    <property type="protein sequence ID" value="MCP2728680.1"/>
    <property type="molecule type" value="Genomic_DNA"/>
</dbReference>
<organism evidence="1 2">
    <name type="scientific">Limnofasciculus baicalensis BBK-W-15</name>
    <dbReference type="NCBI Taxonomy" id="2699891"/>
    <lineage>
        <taxon>Bacteria</taxon>
        <taxon>Bacillati</taxon>
        <taxon>Cyanobacteriota</taxon>
        <taxon>Cyanophyceae</taxon>
        <taxon>Coleofasciculales</taxon>
        <taxon>Coleofasciculaceae</taxon>
        <taxon>Limnofasciculus</taxon>
        <taxon>Limnofasciculus baicalensis</taxon>
    </lineage>
</organism>
<dbReference type="RefSeq" id="WP_254011475.1">
    <property type="nucleotide sequence ID" value="NZ_JAMZMM010000068.1"/>
</dbReference>
<evidence type="ECO:0000313" key="1">
    <source>
        <dbReference type="EMBL" id="MCP2728680.1"/>
    </source>
</evidence>
<comment type="caution">
    <text evidence="1">The sequence shown here is derived from an EMBL/GenBank/DDBJ whole genome shotgun (WGS) entry which is preliminary data.</text>
</comment>
<sequence>MNFPLYSDIILLRDLPEEGVYAGDIGTVVAQHDVSGLETGYSVEFFDMLGNTVAVVTLPMSCFRLPTRADIPTVR</sequence>
<dbReference type="AlphaFoldDB" id="A0AAE3GQ40"/>